<reference evidence="2" key="1">
    <citation type="submission" date="2019-08" db="EMBL/GenBank/DDBJ databases">
        <authorList>
            <person name="Kucharzyk K."/>
            <person name="Murdoch R.W."/>
            <person name="Higgins S."/>
            <person name="Loffler F."/>
        </authorList>
    </citation>
    <scope>NUCLEOTIDE SEQUENCE</scope>
</reference>
<keyword evidence="1" id="KW-0472">Membrane</keyword>
<dbReference type="AlphaFoldDB" id="A0A645JL22"/>
<accession>A0A645JL22</accession>
<protein>
    <submittedName>
        <fullName evidence="2">Uncharacterized protein</fullName>
    </submittedName>
</protein>
<proteinExistence type="predicted"/>
<dbReference type="EMBL" id="VSSQ01144552">
    <property type="protein sequence ID" value="MPN64116.1"/>
    <property type="molecule type" value="Genomic_DNA"/>
</dbReference>
<gene>
    <name evidence="2" type="ORF">SDC9_211887</name>
</gene>
<organism evidence="2">
    <name type="scientific">bioreactor metagenome</name>
    <dbReference type="NCBI Taxonomy" id="1076179"/>
    <lineage>
        <taxon>unclassified sequences</taxon>
        <taxon>metagenomes</taxon>
        <taxon>ecological metagenomes</taxon>
    </lineage>
</organism>
<evidence type="ECO:0000313" key="2">
    <source>
        <dbReference type="EMBL" id="MPN64116.1"/>
    </source>
</evidence>
<keyword evidence="1" id="KW-1133">Transmembrane helix</keyword>
<feature type="transmembrane region" description="Helical" evidence="1">
    <location>
        <begin position="7"/>
        <end position="29"/>
    </location>
</feature>
<feature type="transmembrane region" description="Helical" evidence="1">
    <location>
        <begin position="41"/>
        <end position="60"/>
    </location>
</feature>
<evidence type="ECO:0000256" key="1">
    <source>
        <dbReference type="SAM" id="Phobius"/>
    </source>
</evidence>
<comment type="caution">
    <text evidence="2">The sequence shown here is derived from an EMBL/GenBank/DDBJ whole genome shotgun (WGS) entry which is preliminary data.</text>
</comment>
<sequence length="66" mass="7183">MKWGKGILGFEIGFMILNNVLNFTAGIAVDATHTSANPAAIQIFSLIPYVFLAFYIIGAYKNKKSA</sequence>
<keyword evidence="1" id="KW-0812">Transmembrane</keyword>
<name>A0A645JL22_9ZZZZ</name>